<dbReference type="Proteomes" id="UP000559987">
    <property type="component" value="Unassembled WGS sequence"/>
</dbReference>
<dbReference type="InterPro" id="IPR023214">
    <property type="entry name" value="HAD_sf"/>
</dbReference>
<gene>
    <name evidence="4" type="ORF">FHS30_002721</name>
</gene>
<dbReference type="SUPFAM" id="SSF56219">
    <property type="entry name" value="DNase I-like"/>
    <property type="match status" value="1"/>
</dbReference>
<dbReference type="PANTHER" id="PTHR31284">
    <property type="entry name" value="ACID PHOSPHATASE-LIKE PROTEIN"/>
    <property type="match status" value="1"/>
</dbReference>
<feature type="signal peptide" evidence="2">
    <location>
        <begin position="1"/>
        <end position="19"/>
    </location>
</feature>
<dbReference type="GO" id="GO:0004527">
    <property type="term" value="F:exonuclease activity"/>
    <property type="evidence" value="ECO:0007669"/>
    <property type="project" value="UniProtKB-KW"/>
</dbReference>
<dbReference type="GO" id="GO:0004519">
    <property type="term" value="F:endonuclease activity"/>
    <property type="evidence" value="ECO:0007669"/>
    <property type="project" value="UniProtKB-KW"/>
</dbReference>
<comment type="caution">
    <text evidence="4">The sequence shown here is derived from an EMBL/GenBank/DDBJ whole genome shotgun (WGS) entry which is preliminary data.</text>
</comment>
<dbReference type="InterPro" id="IPR036412">
    <property type="entry name" value="HAD-like_sf"/>
</dbReference>
<dbReference type="AlphaFoldDB" id="A0A839UVL7"/>
<feature type="chain" id="PRO_5032452180" evidence="2">
    <location>
        <begin position="20"/>
        <end position="540"/>
    </location>
</feature>
<dbReference type="InterPro" id="IPR005135">
    <property type="entry name" value="Endo/exonuclease/phosphatase"/>
</dbReference>
<dbReference type="Pfam" id="PF03372">
    <property type="entry name" value="Exo_endo_phos"/>
    <property type="match status" value="1"/>
</dbReference>
<feature type="domain" description="Endonuclease/exonuclease/phosphatase" evidence="3">
    <location>
        <begin position="33"/>
        <end position="268"/>
    </location>
</feature>
<evidence type="ECO:0000313" key="5">
    <source>
        <dbReference type="Proteomes" id="UP000559987"/>
    </source>
</evidence>
<evidence type="ECO:0000256" key="2">
    <source>
        <dbReference type="SAM" id="SignalP"/>
    </source>
</evidence>
<keyword evidence="4" id="KW-0255">Endonuclease</keyword>
<keyword evidence="4" id="KW-0540">Nuclease</keyword>
<evidence type="ECO:0000259" key="3">
    <source>
        <dbReference type="Pfam" id="PF03372"/>
    </source>
</evidence>
<keyword evidence="4" id="KW-0378">Hydrolase</keyword>
<keyword evidence="5" id="KW-1185">Reference proteome</keyword>
<evidence type="ECO:0000256" key="1">
    <source>
        <dbReference type="ARBA" id="ARBA00022729"/>
    </source>
</evidence>
<dbReference type="PANTHER" id="PTHR31284:SF10">
    <property type="entry name" value="ACID PHOSPHATASE-LIKE PROTEIN"/>
    <property type="match status" value="1"/>
</dbReference>
<dbReference type="Gene3D" id="3.60.10.10">
    <property type="entry name" value="Endonuclease/exonuclease/phosphatase"/>
    <property type="match status" value="1"/>
</dbReference>
<keyword evidence="1 2" id="KW-0732">Signal</keyword>
<dbReference type="Pfam" id="PF03767">
    <property type="entry name" value="Acid_phosphat_B"/>
    <property type="match status" value="1"/>
</dbReference>
<dbReference type="InterPro" id="IPR036691">
    <property type="entry name" value="Endo/exonu/phosph_ase_sf"/>
</dbReference>
<keyword evidence="4" id="KW-0269">Exonuclease</keyword>
<dbReference type="RefSeq" id="WP_183911015.1">
    <property type="nucleotide sequence ID" value="NZ_JACHXZ010000004.1"/>
</dbReference>
<accession>A0A839UVL7</accession>
<sequence length="540" mass="58944">MILRRLLPLLCLLALPACANPSDTQSPAALTLVSWNIEHLAERDGAGCRPRSAADYQALQTFAASLKADVVALQEVESEAALARVFPKSDWQLVVSPRAASETYDCRGSKQRSTQQRVALAIRKGVSFSYDPAHNLSALGLNEDGLRHGLVVSLTATQPATELLVIHAKSGCFIDDYRQDTERRACQLLAQQAPILDGWIEQRLAANTPFAVLGDFNNRLLKPGNHLWQELLEMNGKPAALINAMQGLNSCHPKYPDLIDHILLGGPAAAGFERFSARSHRYPGDTMLADHCPISAKLARKLPQAGAVGQVSSAVTWTRNAVEYRMMTQALYAQTQAHVLSTPRQHKDPWVVFMDVDETLLDNSAYNLARDQQGLGFSSDSWAAWVAAEQAGEVPGAKAFVNAVLAAGGQLALITNRNRDQDHHTWANLRALGFAIDKRNTCILGRAPEDKAAVGQAGIINDKDLRRQQVLAGTATDCWKTASEAKPHWARKLSLVLEVGDNIQDFSQQLQDRADAAALAPRQGRDLLLLPNAMYGSWSH</sequence>
<organism evidence="4 5">
    <name type="scientific">Simiduia aestuariiviva</name>
    <dbReference type="NCBI Taxonomy" id="1510459"/>
    <lineage>
        <taxon>Bacteria</taxon>
        <taxon>Pseudomonadati</taxon>
        <taxon>Pseudomonadota</taxon>
        <taxon>Gammaproteobacteria</taxon>
        <taxon>Cellvibrionales</taxon>
        <taxon>Cellvibrionaceae</taxon>
        <taxon>Simiduia</taxon>
    </lineage>
</organism>
<name>A0A839UVL7_9GAMM</name>
<evidence type="ECO:0000313" key="4">
    <source>
        <dbReference type="EMBL" id="MBB3169508.1"/>
    </source>
</evidence>
<proteinExistence type="predicted"/>
<dbReference type="EMBL" id="JACHXZ010000004">
    <property type="protein sequence ID" value="MBB3169508.1"/>
    <property type="molecule type" value="Genomic_DNA"/>
</dbReference>
<dbReference type="Gene3D" id="3.40.50.1000">
    <property type="entry name" value="HAD superfamily/HAD-like"/>
    <property type="match status" value="1"/>
</dbReference>
<reference evidence="4 5" key="1">
    <citation type="submission" date="2020-08" db="EMBL/GenBank/DDBJ databases">
        <title>Genomic Encyclopedia of Type Strains, Phase III (KMG-III): the genomes of soil and plant-associated and newly described type strains.</title>
        <authorList>
            <person name="Whitman W."/>
        </authorList>
    </citation>
    <scope>NUCLEOTIDE SEQUENCE [LARGE SCALE GENOMIC DNA]</scope>
    <source>
        <strain evidence="4 5">CECT 8571</strain>
    </source>
</reference>
<protein>
    <submittedName>
        <fullName evidence="4">Putative secreted acid phosphatase/endonuclease/exonuclease/phosphatase family metal-dependent hydrolase</fullName>
    </submittedName>
</protein>
<dbReference type="SUPFAM" id="SSF56784">
    <property type="entry name" value="HAD-like"/>
    <property type="match status" value="1"/>
</dbReference>
<dbReference type="InterPro" id="IPR005519">
    <property type="entry name" value="Acid_phosphat_B-like"/>
</dbReference>